<dbReference type="PROSITE" id="PS51257">
    <property type="entry name" value="PROKAR_LIPOPROTEIN"/>
    <property type="match status" value="1"/>
</dbReference>
<dbReference type="InterPro" id="IPR016187">
    <property type="entry name" value="CTDL_fold"/>
</dbReference>
<comment type="caution">
    <text evidence="3">The sequence shown here is derived from an EMBL/GenBank/DDBJ whole genome shotgun (WGS) entry which is preliminary data.</text>
</comment>
<dbReference type="AlphaFoldDB" id="A0A9D5K9U8"/>
<evidence type="ECO:0000313" key="4">
    <source>
        <dbReference type="Proteomes" id="UP000630660"/>
    </source>
</evidence>
<evidence type="ECO:0000256" key="1">
    <source>
        <dbReference type="SAM" id="MobiDB-lite"/>
    </source>
</evidence>
<dbReference type="PANTHER" id="PTHR23150">
    <property type="entry name" value="SULFATASE MODIFYING FACTOR 1, 2"/>
    <property type="match status" value="1"/>
</dbReference>
<feature type="domain" description="Sulfatase-modifying factor enzyme-like" evidence="2">
    <location>
        <begin position="31"/>
        <end position="188"/>
    </location>
</feature>
<dbReference type="SUPFAM" id="SSF56436">
    <property type="entry name" value="C-type lectin-like"/>
    <property type="match status" value="1"/>
</dbReference>
<feature type="non-terminal residue" evidence="3">
    <location>
        <position position="199"/>
    </location>
</feature>
<dbReference type="Pfam" id="PF03781">
    <property type="entry name" value="FGE-sulfatase"/>
    <property type="match status" value="1"/>
</dbReference>
<gene>
    <name evidence="3" type="ORF">GF359_07735</name>
</gene>
<proteinExistence type="predicted"/>
<dbReference type="EMBL" id="WJKJ01000256">
    <property type="protein sequence ID" value="MBD3365092.1"/>
    <property type="molecule type" value="Genomic_DNA"/>
</dbReference>
<evidence type="ECO:0000313" key="3">
    <source>
        <dbReference type="EMBL" id="MBD3365092.1"/>
    </source>
</evidence>
<accession>A0A9D5K9U8</accession>
<name>A0A9D5K9U8_UNCW3</name>
<reference evidence="3" key="1">
    <citation type="submission" date="2019-11" db="EMBL/GenBank/DDBJ databases">
        <title>Microbial mats filling the niche in hypersaline microbial mats.</title>
        <authorList>
            <person name="Wong H.L."/>
            <person name="Macleod F.I."/>
            <person name="White R.A. III"/>
            <person name="Burns B.P."/>
        </authorList>
    </citation>
    <scope>NUCLEOTIDE SEQUENCE</scope>
    <source>
        <strain evidence="3">Bin_327</strain>
    </source>
</reference>
<evidence type="ECO:0000259" key="2">
    <source>
        <dbReference type="Pfam" id="PF03781"/>
    </source>
</evidence>
<dbReference type="InterPro" id="IPR042095">
    <property type="entry name" value="SUMF_sf"/>
</dbReference>
<dbReference type="GO" id="GO:0120147">
    <property type="term" value="F:formylglycine-generating oxidase activity"/>
    <property type="evidence" value="ECO:0007669"/>
    <property type="project" value="TreeGrafter"/>
</dbReference>
<dbReference type="InterPro" id="IPR051043">
    <property type="entry name" value="Sulfatase_Mod_Factor_Kinase"/>
</dbReference>
<sequence>MKKIAGFTGLTVTCFLLISGCDTGIGAKEIEWCEVEAGLFVMGSEEEDAYLSEDPEHQIYLDAYSISKYEITNNQYCSFLNAIKKNLNVDVEDNEYYYYLQVEYNGNQIYSSDGDEIDWNGSRFFVQDGFDDYPVVSVTWYGAQAFCDHYGYRLPTEAEWEKAARGTDKRKYPWGDTEPENKHANFDGNHDDRETVGSY</sequence>
<dbReference type="Proteomes" id="UP000630660">
    <property type="component" value="Unassembled WGS sequence"/>
</dbReference>
<dbReference type="InterPro" id="IPR005532">
    <property type="entry name" value="SUMF_dom"/>
</dbReference>
<protein>
    <submittedName>
        <fullName evidence="3">SUMF1/EgtB/PvdO family nonheme iron enzyme</fullName>
    </submittedName>
</protein>
<dbReference type="Gene3D" id="3.90.1580.10">
    <property type="entry name" value="paralog of FGE (formylglycine-generating enzyme)"/>
    <property type="match status" value="1"/>
</dbReference>
<dbReference type="PANTHER" id="PTHR23150:SF19">
    <property type="entry name" value="FORMYLGLYCINE-GENERATING ENZYME"/>
    <property type="match status" value="1"/>
</dbReference>
<feature type="region of interest" description="Disordered" evidence="1">
    <location>
        <begin position="166"/>
        <end position="199"/>
    </location>
</feature>
<organism evidence="3 4">
    <name type="scientific">candidate division WOR-3 bacterium</name>
    <dbReference type="NCBI Taxonomy" id="2052148"/>
    <lineage>
        <taxon>Bacteria</taxon>
        <taxon>Bacteria division WOR-3</taxon>
    </lineage>
</organism>